<gene>
    <name evidence="11" type="ORF">EK403_09910</name>
</gene>
<dbReference type="InterPro" id="IPR003660">
    <property type="entry name" value="HAMP_dom"/>
</dbReference>
<dbReference type="RefSeq" id="WP_128777331.1">
    <property type="nucleotide sequence ID" value="NZ_RYFI01000008.1"/>
</dbReference>
<evidence type="ECO:0000259" key="10">
    <source>
        <dbReference type="PROSITE" id="PS50885"/>
    </source>
</evidence>
<dbReference type="PROSITE" id="PS50885">
    <property type="entry name" value="HAMP"/>
    <property type="match status" value="1"/>
</dbReference>
<sequence length="457" mass="48506">MAISMFKTLRSRIALLLVAANLPVMALAVAIGVNQSNVSDVADRDRLVQAAALVAARAGGFRGEGAPLTGQMQEAIFRDRGSRSEIAAAVVSPDGKLIAQDVEATPFGDRWLPADGLPKSRIEKDSRLLKGRGADGRAYRYAIAPIRGGERVAIVASPFDLLNRSKTQWLLLALVLPALMILLCVGLVLFGIERFVLRWIRGLRAAAAASDGGGMAVRSTDFRGAPNELVELGDALAAMSRRVEDRSTALTSAIDDRDRLLRELHHRVKNNFQMIASLLALQRQEAPETLSAILRAPEDRVRAMAAAYKVSYASGEIGHVDVAELVRDVAAQARQAMGARTFEVAANFPKDAGEIDLDRAVSLALLIMELLNAAATASATASVTGDAGADGRLALTIAGPSPGWLPESGLSQRLIHAYADQLGTVIEELDGGAIRLAAPLASEKPKIGMKPRATAVH</sequence>
<dbReference type="Pfam" id="PF07568">
    <property type="entry name" value="HisKA_2"/>
    <property type="match status" value="1"/>
</dbReference>
<feature type="transmembrane region" description="Helical" evidence="8">
    <location>
        <begin position="169"/>
        <end position="192"/>
    </location>
</feature>
<dbReference type="InterPro" id="IPR011495">
    <property type="entry name" value="Sig_transdc_His_kin_sub2_dim/P"/>
</dbReference>
<keyword evidence="12" id="KW-1185">Reference proteome</keyword>
<keyword evidence="8" id="KW-0472">Membrane</keyword>
<dbReference type="Proteomes" id="UP000289708">
    <property type="component" value="Unassembled WGS sequence"/>
</dbReference>
<dbReference type="EMBL" id="RYFI01000008">
    <property type="protein sequence ID" value="RXF73500.1"/>
    <property type="molecule type" value="Genomic_DNA"/>
</dbReference>
<protein>
    <recommendedName>
        <fullName evidence="2">histidine kinase</fullName>
        <ecNumber evidence="2">2.7.13.3</ecNumber>
    </recommendedName>
</protein>
<feature type="domain" description="HAMP" evidence="10">
    <location>
        <begin position="194"/>
        <end position="248"/>
    </location>
</feature>
<evidence type="ECO:0000256" key="8">
    <source>
        <dbReference type="SAM" id="Phobius"/>
    </source>
</evidence>
<keyword evidence="6 11" id="KW-0418">Kinase</keyword>
<comment type="caution">
    <text evidence="11">The sequence shown here is derived from an EMBL/GenBank/DDBJ whole genome shotgun (WGS) entry which is preliminary data.</text>
</comment>
<keyword evidence="7" id="KW-0067">ATP-binding</keyword>
<dbReference type="OrthoDB" id="9767435at2"/>
<keyword evidence="4" id="KW-0808">Transferase</keyword>
<feature type="signal peptide" evidence="9">
    <location>
        <begin position="1"/>
        <end position="26"/>
    </location>
</feature>
<evidence type="ECO:0000256" key="7">
    <source>
        <dbReference type="ARBA" id="ARBA00022840"/>
    </source>
</evidence>
<dbReference type="GO" id="GO:0004673">
    <property type="term" value="F:protein histidine kinase activity"/>
    <property type="evidence" value="ECO:0007669"/>
    <property type="project" value="UniProtKB-EC"/>
</dbReference>
<dbReference type="PANTHER" id="PTHR41523:SF8">
    <property type="entry name" value="ETHYLENE RESPONSE SENSOR PROTEIN"/>
    <property type="match status" value="1"/>
</dbReference>
<evidence type="ECO:0000256" key="5">
    <source>
        <dbReference type="ARBA" id="ARBA00022741"/>
    </source>
</evidence>
<comment type="catalytic activity">
    <reaction evidence="1">
        <text>ATP + protein L-histidine = ADP + protein N-phospho-L-histidine.</text>
        <dbReference type="EC" id="2.7.13.3"/>
    </reaction>
</comment>
<organism evidence="11 12">
    <name type="scientific">Hansschlegelia zhihuaiae</name>
    <dbReference type="NCBI Taxonomy" id="405005"/>
    <lineage>
        <taxon>Bacteria</taxon>
        <taxon>Pseudomonadati</taxon>
        <taxon>Pseudomonadota</taxon>
        <taxon>Alphaproteobacteria</taxon>
        <taxon>Hyphomicrobiales</taxon>
        <taxon>Methylopilaceae</taxon>
        <taxon>Hansschlegelia</taxon>
    </lineage>
</organism>
<name>A0A4Q0MIR5_9HYPH</name>
<dbReference type="GO" id="GO:0007165">
    <property type="term" value="P:signal transduction"/>
    <property type="evidence" value="ECO:0007669"/>
    <property type="project" value="InterPro"/>
</dbReference>
<evidence type="ECO:0000256" key="1">
    <source>
        <dbReference type="ARBA" id="ARBA00000085"/>
    </source>
</evidence>
<proteinExistence type="predicted"/>
<dbReference type="GO" id="GO:0005524">
    <property type="term" value="F:ATP binding"/>
    <property type="evidence" value="ECO:0007669"/>
    <property type="project" value="UniProtKB-KW"/>
</dbReference>
<evidence type="ECO:0000313" key="12">
    <source>
        <dbReference type="Proteomes" id="UP000289708"/>
    </source>
</evidence>
<dbReference type="AlphaFoldDB" id="A0A4Q0MIR5"/>
<dbReference type="PANTHER" id="PTHR41523">
    <property type="entry name" value="TWO-COMPONENT SYSTEM SENSOR PROTEIN"/>
    <property type="match status" value="1"/>
</dbReference>
<feature type="chain" id="PRO_5020240518" description="histidine kinase" evidence="9">
    <location>
        <begin position="27"/>
        <end position="457"/>
    </location>
</feature>
<keyword evidence="8" id="KW-0812">Transmembrane</keyword>
<keyword evidence="8" id="KW-1133">Transmembrane helix</keyword>
<evidence type="ECO:0000256" key="2">
    <source>
        <dbReference type="ARBA" id="ARBA00012438"/>
    </source>
</evidence>
<dbReference type="Gene3D" id="3.30.450.20">
    <property type="entry name" value="PAS domain"/>
    <property type="match status" value="1"/>
</dbReference>
<keyword evidence="9" id="KW-0732">Signal</keyword>
<dbReference type="GO" id="GO:0016020">
    <property type="term" value="C:membrane"/>
    <property type="evidence" value="ECO:0007669"/>
    <property type="project" value="InterPro"/>
</dbReference>
<keyword evidence="3" id="KW-0597">Phosphoprotein</keyword>
<evidence type="ECO:0000256" key="4">
    <source>
        <dbReference type="ARBA" id="ARBA00022679"/>
    </source>
</evidence>
<evidence type="ECO:0000256" key="9">
    <source>
        <dbReference type="SAM" id="SignalP"/>
    </source>
</evidence>
<evidence type="ECO:0000313" key="11">
    <source>
        <dbReference type="EMBL" id="RXF73500.1"/>
    </source>
</evidence>
<reference evidence="11 12" key="1">
    <citation type="submission" date="2018-12" db="EMBL/GenBank/DDBJ databases">
        <title>bacterium Hansschlegelia zhihuaiae S113.</title>
        <authorList>
            <person name="He J."/>
        </authorList>
    </citation>
    <scope>NUCLEOTIDE SEQUENCE [LARGE SCALE GENOMIC DNA]</scope>
    <source>
        <strain evidence="11 12">S 113</strain>
    </source>
</reference>
<dbReference type="EC" id="2.7.13.3" evidence="2"/>
<evidence type="ECO:0000256" key="6">
    <source>
        <dbReference type="ARBA" id="ARBA00022777"/>
    </source>
</evidence>
<evidence type="ECO:0000256" key="3">
    <source>
        <dbReference type="ARBA" id="ARBA00022553"/>
    </source>
</evidence>
<keyword evidence="5" id="KW-0547">Nucleotide-binding</keyword>
<accession>A0A4Q0MIR5</accession>